<evidence type="ECO:0000313" key="2">
    <source>
        <dbReference type="EMBL" id="QHW33397.1"/>
    </source>
</evidence>
<reference evidence="2 3" key="1">
    <citation type="submission" date="2020-02" db="EMBL/GenBank/DDBJ databases">
        <title>Paenibacillus sp. nov., isolated from rhizosphere soil of tomato.</title>
        <authorList>
            <person name="Weon H.-Y."/>
            <person name="Lee S.A."/>
        </authorList>
    </citation>
    <scope>NUCLEOTIDE SEQUENCE [LARGE SCALE GENOMIC DNA]</scope>
    <source>
        <strain evidence="2 3">14171R-81</strain>
    </source>
</reference>
<keyword evidence="1" id="KW-1133">Transmembrane helix</keyword>
<dbReference type="RefSeq" id="WP_162643388.1">
    <property type="nucleotide sequence ID" value="NZ_CP048286.1"/>
</dbReference>
<keyword evidence="1" id="KW-0812">Transmembrane</keyword>
<evidence type="ECO:0000313" key="3">
    <source>
        <dbReference type="Proteomes" id="UP000479114"/>
    </source>
</evidence>
<name>A0A6C0P4L8_9BACL</name>
<feature type="transmembrane region" description="Helical" evidence="1">
    <location>
        <begin position="6"/>
        <end position="22"/>
    </location>
</feature>
<protein>
    <submittedName>
        <fullName evidence="2">Uncharacterized protein</fullName>
    </submittedName>
</protein>
<dbReference type="Proteomes" id="UP000479114">
    <property type="component" value="Chromosome"/>
</dbReference>
<sequence length="96" mass="10879">MFGMILLATVVGGALLTWLRIWNRGARRVLDLLAVLAYILFFTEAAHAIMKTLLDDTVFMTQVHEVLLSWPFLISGSYMGPYGMSLLFAQLRTRDK</sequence>
<evidence type="ECO:0000256" key="1">
    <source>
        <dbReference type="SAM" id="Phobius"/>
    </source>
</evidence>
<gene>
    <name evidence="2" type="ORF">GZH47_23110</name>
</gene>
<accession>A0A6C0P4L8</accession>
<organism evidence="2 3">
    <name type="scientific">Paenibacillus rhizovicinus</name>
    <dbReference type="NCBI Taxonomy" id="2704463"/>
    <lineage>
        <taxon>Bacteria</taxon>
        <taxon>Bacillati</taxon>
        <taxon>Bacillota</taxon>
        <taxon>Bacilli</taxon>
        <taxon>Bacillales</taxon>
        <taxon>Paenibacillaceae</taxon>
        <taxon>Paenibacillus</taxon>
    </lineage>
</organism>
<keyword evidence="1" id="KW-0472">Membrane</keyword>
<proteinExistence type="predicted"/>
<feature type="transmembrane region" description="Helical" evidence="1">
    <location>
        <begin position="70"/>
        <end position="89"/>
    </location>
</feature>
<keyword evidence="3" id="KW-1185">Reference proteome</keyword>
<feature type="transmembrane region" description="Helical" evidence="1">
    <location>
        <begin position="29"/>
        <end position="50"/>
    </location>
</feature>
<dbReference type="AlphaFoldDB" id="A0A6C0P4L8"/>
<dbReference type="KEGG" id="prz:GZH47_23110"/>
<dbReference type="EMBL" id="CP048286">
    <property type="protein sequence ID" value="QHW33397.1"/>
    <property type="molecule type" value="Genomic_DNA"/>
</dbReference>